<reference evidence="2" key="1">
    <citation type="submission" date="2022-01" db="EMBL/GenBank/DDBJ databases">
        <title>Genome Sequence Resource for Two Populations of Ditylenchus destructor, the Migratory Endoparasitic Phytonematode.</title>
        <authorList>
            <person name="Zhang H."/>
            <person name="Lin R."/>
            <person name="Xie B."/>
        </authorList>
    </citation>
    <scope>NUCLEOTIDE SEQUENCE</scope>
    <source>
        <strain evidence="2">BazhouSP</strain>
    </source>
</reference>
<dbReference type="AlphaFoldDB" id="A0AAD4QWV8"/>
<organism evidence="2 3">
    <name type="scientific">Ditylenchus destructor</name>
    <dbReference type="NCBI Taxonomy" id="166010"/>
    <lineage>
        <taxon>Eukaryota</taxon>
        <taxon>Metazoa</taxon>
        <taxon>Ecdysozoa</taxon>
        <taxon>Nematoda</taxon>
        <taxon>Chromadorea</taxon>
        <taxon>Rhabditida</taxon>
        <taxon>Tylenchina</taxon>
        <taxon>Tylenchomorpha</taxon>
        <taxon>Sphaerularioidea</taxon>
        <taxon>Anguinidae</taxon>
        <taxon>Anguininae</taxon>
        <taxon>Ditylenchus</taxon>
    </lineage>
</organism>
<comment type="caution">
    <text evidence="2">The sequence shown here is derived from an EMBL/GenBank/DDBJ whole genome shotgun (WGS) entry which is preliminary data.</text>
</comment>
<evidence type="ECO:0000256" key="1">
    <source>
        <dbReference type="SAM" id="MobiDB-lite"/>
    </source>
</evidence>
<gene>
    <name evidence="2" type="ORF">DdX_19911</name>
</gene>
<protein>
    <submittedName>
        <fullName evidence="2">Uncharacterized protein</fullName>
    </submittedName>
</protein>
<feature type="region of interest" description="Disordered" evidence="1">
    <location>
        <begin position="48"/>
        <end position="79"/>
    </location>
</feature>
<keyword evidence="3" id="KW-1185">Reference proteome</keyword>
<evidence type="ECO:0000313" key="2">
    <source>
        <dbReference type="EMBL" id="KAI1694852.1"/>
    </source>
</evidence>
<feature type="compositionally biased region" description="Basic and acidic residues" evidence="1">
    <location>
        <begin position="70"/>
        <end position="79"/>
    </location>
</feature>
<proteinExistence type="predicted"/>
<evidence type="ECO:0000313" key="3">
    <source>
        <dbReference type="Proteomes" id="UP001201812"/>
    </source>
</evidence>
<dbReference type="Proteomes" id="UP001201812">
    <property type="component" value="Unassembled WGS sequence"/>
</dbReference>
<dbReference type="EMBL" id="JAKKPZ010000464">
    <property type="protein sequence ID" value="KAI1694852.1"/>
    <property type="molecule type" value="Genomic_DNA"/>
</dbReference>
<sequence>MLDAGDAECPFDFFFSGTGCTKSLCIEYYRNISIISRITRGSIVPGDQSYPWIKRGGPNDEDQTTGINRTSRDNEIEEP</sequence>
<accession>A0AAD4QWV8</accession>
<name>A0AAD4QWV8_9BILA</name>